<evidence type="ECO:0000313" key="1">
    <source>
        <dbReference type="EMBL" id="ACD95746.1"/>
    </source>
</evidence>
<protein>
    <submittedName>
        <fullName evidence="1">Uncharacterized protein</fullName>
    </submittedName>
</protein>
<dbReference type="KEGG" id="glo:Glov_2030"/>
<dbReference type="HOGENOM" id="CLU_1935037_0_0_7"/>
<gene>
    <name evidence="1" type="ordered locus">Glov_2030</name>
</gene>
<proteinExistence type="predicted"/>
<dbReference type="EMBL" id="CP001089">
    <property type="protein sequence ID" value="ACD95746.1"/>
    <property type="molecule type" value="Genomic_DNA"/>
</dbReference>
<dbReference type="AlphaFoldDB" id="B3E3C7"/>
<sequence length="128" mass="14195">MKPIVITVLGQNHQRKDWFFDFEGAPFTAFVTGLTADLEPLGVAVKLVFNAEITITINSYADLLNCIKISSPQDNHHNHCVGHLIGKSERLDIMEDIARAVRRVAFAPETVAPDIEFRKTCHNCGCGC</sequence>
<dbReference type="STRING" id="398767.Glov_2030"/>
<organism evidence="1 2">
    <name type="scientific">Trichlorobacter lovleyi (strain ATCC BAA-1151 / DSM 17278 / SZ)</name>
    <name type="common">Geobacter lovleyi</name>
    <dbReference type="NCBI Taxonomy" id="398767"/>
    <lineage>
        <taxon>Bacteria</taxon>
        <taxon>Pseudomonadati</taxon>
        <taxon>Thermodesulfobacteriota</taxon>
        <taxon>Desulfuromonadia</taxon>
        <taxon>Geobacterales</taxon>
        <taxon>Geobacteraceae</taxon>
        <taxon>Trichlorobacter</taxon>
    </lineage>
</organism>
<evidence type="ECO:0000313" key="2">
    <source>
        <dbReference type="Proteomes" id="UP000002420"/>
    </source>
</evidence>
<name>B3E3C7_TRIL1</name>
<dbReference type="Proteomes" id="UP000002420">
    <property type="component" value="Chromosome"/>
</dbReference>
<dbReference type="RefSeq" id="WP_012470085.1">
    <property type="nucleotide sequence ID" value="NC_010814.1"/>
</dbReference>
<keyword evidence="2" id="KW-1185">Reference proteome</keyword>
<accession>B3E3C7</accession>
<dbReference type="OrthoDB" id="5396759at2"/>
<reference evidence="1 2" key="1">
    <citation type="submission" date="2008-05" db="EMBL/GenBank/DDBJ databases">
        <title>Complete sequence of chromosome of Geobacter lovleyi SZ.</title>
        <authorList>
            <consortium name="US DOE Joint Genome Institute"/>
            <person name="Lucas S."/>
            <person name="Copeland A."/>
            <person name="Lapidus A."/>
            <person name="Glavina del Rio T."/>
            <person name="Dalin E."/>
            <person name="Tice H."/>
            <person name="Bruce D."/>
            <person name="Goodwin L."/>
            <person name="Pitluck S."/>
            <person name="Chertkov O."/>
            <person name="Meincke L."/>
            <person name="Brettin T."/>
            <person name="Detter J.C."/>
            <person name="Han C."/>
            <person name="Tapia R."/>
            <person name="Kuske C.R."/>
            <person name="Schmutz J."/>
            <person name="Larimer F."/>
            <person name="Land M."/>
            <person name="Hauser L."/>
            <person name="Kyrpides N."/>
            <person name="Mikhailova N."/>
            <person name="Sung Y."/>
            <person name="Fletcher K.E."/>
            <person name="Ritalahti K.M."/>
            <person name="Loeffler F.E."/>
            <person name="Richardson P."/>
        </authorList>
    </citation>
    <scope>NUCLEOTIDE SEQUENCE [LARGE SCALE GENOMIC DNA]</scope>
    <source>
        <strain evidence="2">ATCC BAA-1151 / DSM 17278 / SZ</strain>
    </source>
</reference>